<organism evidence="1 2">
    <name type="scientific">Shimia litoralis</name>
    <dbReference type="NCBI Taxonomy" id="420403"/>
    <lineage>
        <taxon>Bacteria</taxon>
        <taxon>Pseudomonadati</taxon>
        <taxon>Pseudomonadota</taxon>
        <taxon>Alphaproteobacteria</taxon>
        <taxon>Rhodobacterales</taxon>
        <taxon>Roseobacteraceae</taxon>
    </lineage>
</organism>
<keyword evidence="2" id="KW-1185">Reference proteome</keyword>
<evidence type="ECO:0000313" key="2">
    <source>
        <dbReference type="Proteomes" id="UP000306575"/>
    </source>
</evidence>
<evidence type="ECO:0000313" key="1">
    <source>
        <dbReference type="EMBL" id="TKZ21692.1"/>
    </source>
</evidence>
<dbReference type="AlphaFoldDB" id="A0A4U7N722"/>
<dbReference type="Proteomes" id="UP000306575">
    <property type="component" value="Unassembled WGS sequence"/>
</dbReference>
<evidence type="ECO:0008006" key="3">
    <source>
        <dbReference type="Google" id="ProtNLM"/>
    </source>
</evidence>
<reference evidence="1 2" key="1">
    <citation type="submission" date="2019-04" db="EMBL/GenBank/DDBJ databases">
        <title>Genome sequence of Pelagicola litoralis CL-ES2.</title>
        <authorList>
            <person name="Cao J."/>
        </authorList>
    </citation>
    <scope>NUCLEOTIDE SEQUENCE [LARGE SCALE GENOMIC DNA]</scope>
    <source>
        <strain evidence="1 2">CL-ES2</strain>
    </source>
</reference>
<sequence>MSTDTPNQVAKKATQSGALKRKSLTLIGIAGSTDALRALIMLPSGKVVTARMGERSSVGHVMGINETTVVLVRGGKEITLQMPN</sequence>
<gene>
    <name evidence="1" type="ORF">FAP39_03570</name>
</gene>
<comment type="caution">
    <text evidence="1">The sequence shown here is derived from an EMBL/GenBank/DDBJ whole genome shotgun (WGS) entry which is preliminary data.</text>
</comment>
<accession>A0A4U7N722</accession>
<dbReference type="OrthoDB" id="7867953at2"/>
<name>A0A4U7N722_9RHOB</name>
<protein>
    <recommendedName>
        <fullName evidence="3">Pilus assembly protein PilP</fullName>
    </recommendedName>
</protein>
<proteinExistence type="predicted"/>
<dbReference type="EMBL" id="SULI01000003">
    <property type="protein sequence ID" value="TKZ21692.1"/>
    <property type="molecule type" value="Genomic_DNA"/>
</dbReference>
<dbReference type="RefSeq" id="WP_138015015.1">
    <property type="nucleotide sequence ID" value="NZ_SULI01000003.1"/>
</dbReference>